<dbReference type="Pfam" id="PF13412">
    <property type="entry name" value="HTH_24"/>
    <property type="match status" value="1"/>
</dbReference>
<dbReference type="SUPFAM" id="SSF54909">
    <property type="entry name" value="Dimeric alpha+beta barrel"/>
    <property type="match status" value="1"/>
</dbReference>
<protein>
    <submittedName>
        <fullName evidence="5">AsnC family transcriptional regulator</fullName>
    </submittedName>
</protein>
<dbReference type="InterPro" id="IPR000485">
    <property type="entry name" value="AsnC-type_HTH_dom"/>
</dbReference>
<sequence>MSTVSHGGAIDTTDARILLALTEEPRATAVALTERLGLSRNTVQARWGRLERDGTLGPFTRRVDAAALGYPLTAFVTMRVDQLRLTEVGTALGDIPEVVEVYGLSGDIDLLARVVAADADDLYRIAGQLHAVPGVERSSTSLAMNQLVPHRLTPLLERAAEGTGRRRG</sequence>
<gene>
    <name evidence="5" type="primary">lrp_3</name>
    <name evidence="5" type="ORF">NCTC7807_03918</name>
</gene>
<dbReference type="AlphaFoldDB" id="A0A380P4M8"/>
<dbReference type="InterPro" id="IPR036388">
    <property type="entry name" value="WH-like_DNA-bd_sf"/>
</dbReference>
<evidence type="ECO:0000256" key="3">
    <source>
        <dbReference type="ARBA" id="ARBA00023163"/>
    </source>
</evidence>
<dbReference type="GO" id="GO:0043565">
    <property type="term" value="F:sequence-specific DNA binding"/>
    <property type="evidence" value="ECO:0007669"/>
    <property type="project" value="InterPro"/>
</dbReference>
<evidence type="ECO:0000256" key="2">
    <source>
        <dbReference type="ARBA" id="ARBA00023125"/>
    </source>
</evidence>
<accession>A0A380P4M8</accession>
<dbReference type="InterPro" id="IPR019887">
    <property type="entry name" value="Tscrpt_reg_AsnC/Lrp_C"/>
</dbReference>
<dbReference type="InterPro" id="IPR036390">
    <property type="entry name" value="WH_DNA-bd_sf"/>
</dbReference>
<evidence type="ECO:0000256" key="1">
    <source>
        <dbReference type="ARBA" id="ARBA00023015"/>
    </source>
</evidence>
<dbReference type="PANTHER" id="PTHR30154">
    <property type="entry name" value="LEUCINE-RESPONSIVE REGULATORY PROTEIN"/>
    <property type="match status" value="1"/>
</dbReference>
<keyword evidence="2" id="KW-0238">DNA-binding</keyword>
<dbReference type="Proteomes" id="UP000254150">
    <property type="component" value="Unassembled WGS sequence"/>
</dbReference>
<feature type="domain" description="Transcription regulator AsnC/Lrp ligand binding" evidence="4">
    <location>
        <begin position="77"/>
        <end position="146"/>
    </location>
</feature>
<dbReference type="GO" id="GO:0005829">
    <property type="term" value="C:cytosol"/>
    <property type="evidence" value="ECO:0007669"/>
    <property type="project" value="TreeGrafter"/>
</dbReference>
<keyword evidence="3" id="KW-0804">Transcription</keyword>
<dbReference type="SMART" id="SM00344">
    <property type="entry name" value="HTH_ASNC"/>
    <property type="match status" value="1"/>
</dbReference>
<dbReference type="Gene3D" id="3.30.70.920">
    <property type="match status" value="1"/>
</dbReference>
<evidence type="ECO:0000313" key="6">
    <source>
        <dbReference type="Proteomes" id="UP000254150"/>
    </source>
</evidence>
<reference evidence="5 6" key="1">
    <citation type="submission" date="2018-06" db="EMBL/GenBank/DDBJ databases">
        <authorList>
            <consortium name="Pathogen Informatics"/>
            <person name="Doyle S."/>
        </authorList>
    </citation>
    <scope>NUCLEOTIDE SEQUENCE [LARGE SCALE GENOMIC DNA]</scope>
    <source>
        <strain evidence="5 6">NCTC7807</strain>
    </source>
</reference>
<proteinExistence type="predicted"/>
<dbReference type="PRINTS" id="PR00033">
    <property type="entry name" value="HTHASNC"/>
</dbReference>
<dbReference type="SUPFAM" id="SSF46785">
    <property type="entry name" value="Winged helix' DNA-binding domain"/>
    <property type="match status" value="1"/>
</dbReference>
<evidence type="ECO:0000259" key="4">
    <source>
        <dbReference type="Pfam" id="PF01037"/>
    </source>
</evidence>
<keyword evidence="1" id="KW-0805">Transcription regulation</keyword>
<organism evidence="5 6">
    <name type="scientific">Streptomyces griseus</name>
    <dbReference type="NCBI Taxonomy" id="1911"/>
    <lineage>
        <taxon>Bacteria</taxon>
        <taxon>Bacillati</taxon>
        <taxon>Actinomycetota</taxon>
        <taxon>Actinomycetes</taxon>
        <taxon>Kitasatosporales</taxon>
        <taxon>Streptomycetaceae</taxon>
        <taxon>Streptomyces</taxon>
    </lineage>
</organism>
<dbReference type="PANTHER" id="PTHR30154:SF34">
    <property type="entry name" value="TRANSCRIPTIONAL REGULATOR AZLB"/>
    <property type="match status" value="1"/>
</dbReference>
<dbReference type="InterPro" id="IPR011008">
    <property type="entry name" value="Dimeric_a/b-barrel"/>
</dbReference>
<dbReference type="GO" id="GO:0043200">
    <property type="term" value="P:response to amino acid"/>
    <property type="evidence" value="ECO:0007669"/>
    <property type="project" value="TreeGrafter"/>
</dbReference>
<dbReference type="InterPro" id="IPR019888">
    <property type="entry name" value="Tscrpt_reg_AsnC-like"/>
</dbReference>
<evidence type="ECO:0000313" key="5">
    <source>
        <dbReference type="EMBL" id="SUP59858.1"/>
    </source>
</evidence>
<name>A0A380P4M8_STRGR</name>
<dbReference type="Gene3D" id="1.10.10.10">
    <property type="entry name" value="Winged helix-like DNA-binding domain superfamily/Winged helix DNA-binding domain"/>
    <property type="match status" value="1"/>
</dbReference>
<dbReference type="EMBL" id="UHID01000007">
    <property type="protein sequence ID" value="SUP59858.1"/>
    <property type="molecule type" value="Genomic_DNA"/>
</dbReference>
<dbReference type="Pfam" id="PF01037">
    <property type="entry name" value="AsnC_trans_reg"/>
    <property type="match status" value="1"/>
</dbReference>